<comment type="caution">
    <text evidence="6">The sequence shown here is derived from an EMBL/GenBank/DDBJ whole genome shotgun (WGS) entry which is preliminary data.</text>
</comment>
<evidence type="ECO:0000256" key="1">
    <source>
        <dbReference type="ARBA" id="ARBA00022884"/>
    </source>
</evidence>
<evidence type="ECO:0000256" key="2">
    <source>
        <dbReference type="PROSITE-ProRule" id="PRU00047"/>
    </source>
</evidence>
<keyword evidence="1 3" id="KW-0694">RNA-binding</keyword>
<dbReference type="InterPro" id="IPR001878">
    <property type="entry name" value="Znf_CCHC"/>
</dbReference>
<dbReference type="Proteomes" id="UP001148838">
    <property type="component" value="Unassembled WGS sequence"/>
</dbReference>
<reference evidence="6 7" key="1">
    <citation type="journal article" date="2022" name="Allergy">
        <title>Genome assembly and annotation of Periplaneta americana reveal a comprehensive cockroach allergen profile.</title>
        <authorList>
            <person name="Wang L."/>
            <person name="Xiong Q."/>
            <person name="Saelim N."/>
            <person name="Wang L."/>
            <person name="Nong W."/>
            <person name="Wan A.T."/>
            <person name="Shi M."/>
            <person name="Liu X."/>
            <person name="Cao Q."/>
            <person name="Hui J.H.L."/>
            <person name="Sookrung N."/>
            <person name="Leung T.F."/>
            <person name="Tungtrongchitr A."/>
            <person name="Tsui S.K.W."/>
        </authorList>
    </citation>
    <scope>NUCLEOTIDE SEQUENCE [LARGE SCALE GENOMIC DNA]</scope>
    <source>
        <strain evidence="6">PWHHKU_190912</strain>
    </source>
</reference>
<dbReference type="InterPro" id="IPR000504">
    <property type="entry name" value="RRM_dom"/>
</dbReference>
<keyword evidence="7" id="KW-1185">Reference proteome</keyword>
<dbReference type="SUPFAM" id="SSF54928">
    <property type="entry name" value="RNA-binding domain, RBD"/>
    <property type="match status" value="1"/>
</dbReference>
<name>A0ABQ8T2K2_PERAM</name>
<dbReference type="PANTHER" id="PTHR23147">
    <property type="entry name" value="SERINE/ARGININE RICH SPLICING FACTOR"/>
    <property type="match status" value="1"/>
</dbReference>
<keyword evidence="2" id="KW-0863">Zinc-finger</keyword>
<dbReference type="Pfam" id="PF00098">
    <property type="entry name" value="zf-CCHC"/>
    <property type="match status" value="1"/>
</dbReference>
<protein>
    <submittedName>
        <fullName evidence="6">Uncharacterized protein</fullName>
    </submittedName>
</protein>
<dbReference type="InterPro" id="IPR012677">
    <property type="entry name" value="Nucleotide-bd_a/b_plait_sf"/>
</dbReference>
<dbReference type="InterPro" id="IPR035979">
    <property type="entry name" value="RBD_domain_sf"/>
</dbReference>
<feature type="domain" description="RRM" evidence="4">
    <location>
        <begin position="52"/>
        <end position="134"/>
    </location>
</feature>
<sequence>MECVAGPRGVKRRAEQGRRMWVGHVLRMDASEPCKRIILTNPGGQRRRGRPHLRWIDGVEEDLCCWLMGMGVSRRELQHVFDKYGPLREIWVAKSPPCFAFVVFREKDDAEDAVKATDGMTLCGSRIRVTFARPRTRGRGQRSYDPNMRCYQCGERGHFSRDCPGTKYGYKRPPSRIPKLNCRRSVQSENLRIARKYQELVGAHNSSRDNQNCRHLWVFEQ</sequence>
<evidence type="ECO:0000259" key="4">
    <source>
        <dbReference type="PROSITE" id="PS50102"/>
    </source>
</evidence>
<evidence type="ECO:0000313" key="7">
    <source>
        <dbReference type="Proteomes" id="UP001148838"/>
    </source>
</evidence>
<dbReference type="SMART" id="SM00360">
    <property type="entry name" value="RRM"/>
    <property type="match status" value="1"/>
</dbReference>
<evidence type="ECO:0000313" key="6">
    <source>
        <dbReference type="EMBL" id="KAJ4440710.1"/>
    </source>
</evidence>
<dbReference type="PROSITE" id="PS50158">
    <property type="entry name" value="ZF_CCHC"/>
    <property type="match status" value="1"/>
</dbReference>
<dbReference type="EMBL" id="JAJSOF020000017">
    <property type="protein sequence ID" value="KAJ4440710.1"/>
    <property type="molecule type" value="Genomic_DNA"/>
</dbReference>
<organism evidence="6 7">
    <name type="scientific">Periplaneta americana</name>
    <name type="common">American cockroach</name>
    <name type="synonym">Blatta americana</name>
    <dbReference type="NCBI Taxonomy" id="6978"/>
    <lineage>
        <taxon>Eukaryota</taxon>
        <taxon>Metazoa</taxon>
        <taxon>Ecdysozoa</taxon>
        <taxon>Arthropoda</taxon>
        <taxon>Hexapoda</taxon>
        <taxon>Insecta</taxon>
        <taxon>Pterygota</taxon>
        <taxon>Neoptera</taxon>
        <taxon>Polyneoptera</taxon>
        <taxon>Dictyoptera</taxon>
        <taxon>Blattodea</taxon>
        <taxon>Blattoidea</taxon>
        <taxon>Blattidae</taxon>
        <taxon>Blattinae</taxon>
        <taxon>Periplaneta</taxon>
    </lineage>
</organism>
<keyword evidence="2" id="KW-0479">Metal-binding</keyword>
<dbReference type="PROSITE" id="PS50102">
    <property type="entry name" value="RRM"/>
    <property type="match status" value="1"/>
</dbReference>
<dbReference type="Gene3D" id="4.10.60.10">
    <property type="entry name" value="Zinc finger, CCHC-type"/>
    <property type="match status" value="1"/>
</dbReference>
<gene>
    <name evidence="6" type="ORF">ANN_08858</name>
</gene>
<feature type="domain" description="CCHC-type" evidence="5">
    <location>
        <begin position="149"/>
        <end position="164"/>
    </location>
</feature>
<evidence type="ECO:0000256" key="3">
    <source>
        <dbReference type="PROSITE-ProRule" id="PRU00176"/>
    </source>
</evidence>
<dbReference type="Pfam" id="PF00076">
    <property type="entry name" value="RRM_1"/>
    <property type="match status" value="1"/>
</dbReference>
<dbReference type="SMART" id="SM00343">
    <property type="entry name" value="ZnF_C2HC"/>
    <property type="match status" value="1"/>
</dbReference>
<evidence type="ECO:0000259" key="5">
    <source>
        <dbReference type="PROSITE" id="PS50158"/>
    </source>
</evidence>
<keyword evidence="2" id="KW-0862">Zinc</keyword>
<proteinExistence type="predicted"/>
<dbReference type="Gene3D" id="3.30.70.330">
    <property type="match status" value="1"/>
</dbReference>
<dbReference type="InterPro" id="IPR050907">
    <property type="entry name" value="SRSF"/>
</dbReference>
<accession>A0ABQ8T2K2</accession>